<dbReference type="OrthoDB" id="270715at2"/>
<dbReference type="InterPro" id="IPR006842">
    <property type="entry name" value="Transposase_31"/>
</dbReference>
<dbReference type="RefSeq" id="WP_099325453.1">
    <property type="nucleotide sequence ID" value="NZ_LT934425.1"/>
</dbReference>
<dbReference type="PANTHER" id="PTHR34611">
    <property type="match status" value="1"/>
</dbReference>
<feature type="domain" description="Transposase (putative) YhgA-like" evidence="2">
    <location>
        <begin position="5"/>
        <end position="189"/>
    </location>
</feature>
<gene>
    <name evidence="3" type="ORF">KSMBR1_2285</name>
</gene>
<dbReference type="AlphaFoldDB" id="A0A2C9CGG4"/>
<evidence type="ECO:0000313" key="4">
    <source>
        <dbReference type="Proteomes" id="UP000221734"/>
    </source>
</evidence>
<keyword evidence="4" id="KW-1185">Reference proteome</keyword>
<dbReference type="Proteomes" id="UP000221734">
    <property type="component" value="Chromosome Kuenenia_stuttgartiensis_MBR1"/>
</dbReference>
<organism evidence="3 4">
    <name type="scientific">Kuenenia stuttgartiensis</name>
    <dbReference type="NCBI Taxonomy" id="174633"/>
    <lineage>
        <taxon>Bacteria</taxon>
        <taxon>Pseudomonadati</taxon>
        <taxon>Planctomycetota</taxon>
        <taxon>Candidatus Brocadiia</taxon>
        <taxon>Candidatus Brocadiales</taxon>
        <taxon>Candidatus Brocadiaceae</taxon>
        <taxon>Candidatus Kuenenia</taxon>
    </lineage>
</organism>
<accession>A0A2C9CGG4</accession>
<dbReference type="NCBIfam" id="TIGR01784">
    <property type="entry name" value="T_den_put_tspse"/>
    <property type="match status" value="1"/>
</dbReference>
<protein>
    <recommendedName>
        <fullName evidence="2">Transposase (putative) YhgA-like domain-containing protein</fullName>
    </recommendedName>
</protein>
<dbReference type="InterPro" id="IPR051699">
    <property type="entry name" value="Rpn/YhgA-like_nuclease"/>
</dbReference>
<proteinExistence type="inferred from homology"/>
<evidence type="ECO:0000259" key="2">
    <source>
        <dbReference type="Pfam" id="PF04754"/>
    </source>
</evidence>
<dbReference type="PANTHER" id="PTHR34611:SF2">
    <property type="entry name" value="INACTIVE RECOMBINATION-PROMOTING NUCLEASE-LIKE PROTEIN RPNE-RELATED"/>
    <property type="match status" value="1"/>
</dbReference>
<dbReference type="KEGG" id="kst:KSMBR1_2285"/>
<dbReference type="GO" id="GO:1990238">
    <property type="term" value="F:double-stranded DNA endonuclease activity"/>
    <property type="evidence" value="ECO:0007669"/>
    <property type="project" value="TreeGrafter"/>
</dbReference>
<evidence type="ECO:0000313" key="3">
    <source>
        <dbReference type="EMBL" id="SOH04780.1"/>
    </source>
</evidence>
<evidence type="ECO:0000256" key="1">
    <source>
        <dbReference type="ARBA" id="ARBA00009787"/>
    </source>
</evidence>
<dbReference type="EMBL" id="LT934425">
    <property type="protein sequence ID" value="SOH04780.1"/>
    <property type="molecule type" value="Genomic_DNA"/>
</dbReference>
<comment type="similarity">
    <text evidence="1">Belongs to the Rpn/YhgA-like nuclease family.</text>
</comment>
<reference evidence="4" key="1">
    <citation type="submission" date="2017-10" db="EMBL/GenBank/DDBJ databases">
        <authorList>
            <person name="Frank J."/>
        </authorList>
    </citation>
    <scope>NUCLEOTIDE SEQUENCE [LARGE SCALE GENOMIC DNA]</scope>
</reference>
<dbReference type="InterPro" id="IPR010106">
    <property type="entry name" value="RpnA"/>
</dbReference>
<dbReference type="Pfam" id="PF04754">
    <property type="entry name" value="Transposase_31"/>
    <property type="match status" value="1"/>
</dbReference>
<sequence>MEIINPHDKFFKETFSIKKNVIDFLQGTFPPEILKKLDLSTLTQDNNSYIDEELKEHFSDIVYTCFCKDKELRITLLFEHKSYAVACPYLQLMKYLLKIWEANSKQSQRLMPVIPVILYHGKDAWKVRRFRDYFEGIDEVFFRFIPEFEYLLTDLSCYSNEEIKDRAFRRVSLQITMLLMRNIYNDKILGDKLKAFFEIGKQYFEEGEGLKFLESVIRYLYYASDIEEERVIDTLKEISEEGGRLSMTIAARLIEKGKMAGRAEGKVEGKVEGRVEGRIEGLKEAIEIGLELKYGVEGLRLLERISKIVVIEKLEAIKEAVKISKNMEEIEKLL</sequence>
<name>A0A2C9CGG4_KUEST</name>
<dbReference type="GO" id="GO:0006310">
    <property type="term" value="P:DNA recombination"/>
    <property type="evidence" value="ECO:0007669"/>
    <property type="project" value="TreeGrafter"/>
</dbReference>